<comment type="similarity">
    <text evidence="1">Belongs to the ankyrin SOCS box (ASB) family.</text>
</comment>
<dbReference type="InterPro" id="IPR036770">
    <property type="entry name" value="Ankyrin_rpt-contain_sf"/>
</dbReference>
<evidence type="ECO:0000313" key="5">
    <source>
        <dbReference type="Proteomes" id="UP001498476"/>
    </source>
</evidence>
<evidence type="ECO:0000256" key="3">
    <source>
        <dbReference type="ARBA" id="ARBA00023043"/>
    </source>
</evidence>
<dbReference type="PANTHER" id="PTHR24136">
    <property type="entry name" value="SOWAH (DROSOPHILA) HOMOLOG"/>
    <property type="match status" value="1"/>
</dbReference>
<dbReference type="SMART" id="SM00248">
    <property type="entry name" value="ANK"/>
    <property type="match status" value="4"/>
</dbReference>
<gene>
    <name evidence="4" type="ORF">QQX98_011956</name>
</gene>
<dbReference type="SUPFAM" id="SSF48403">
    <property type="entry name" value="Ankyrin repeat"/>
    <property type="match status" value="1"/>
</dbReference>
<keyword evidence="3" id="KW-0040">ANK repeat</keyword>
<dbReference type="Proteomes" id="UP001498476">
    <property type="component" value="Unassembled WGS sequence"/>
</dbReference>
<dbReference type="Gene3D" id="1.25.40.20">
    <property type="entry name" value="Ankyrin repeat-containing domain"/>
    <property type="match status" value="1"/>
</dbReference>
<comment type="caution">
    <text evidence="4">The sequence shown here is derived from an EMBL/GenBank/DDBJ whole genome shotgun (WGS) entry which is preliminary data.</text>
</comment>
<dbReference type="PANTHER" id="PTHR24136:SF15">
    <property type="entry name" value="ANK_REP_REGION DOMAIN-CONTAINING PROTEIN"/>
    <property type="match status" value="1"/>
</dbReference>
<evidence type="ECO:0000313" key="4">
    <source>
        <dbReference type="EMBL" id="KAK7398667.1"/>
    </source>
</evidence>
<accession>A0ABR1GK57</accession>
<reference evidence="4 5" key="1">
    <citation type="journal article" date="2025" name="Microbiol. Resour. Announc.">
        <title>Draft genome sequences for Neonectria magnoliae and Neonectria punicea, canker pathogens of Liriodendron tulipifera and Acer saccharum in West Virginia.</title>
        <authorList>
            <person name="Petronek H.M."/>
            <person name="Kasson M.T."/>
            <person name="Metheny A.M."/>
            <person name="Stauder C.M."/>
            <person name="Lovett B."/>
            <person name="Lynch S.C."/>
            <person name="Garnas J.R."/>
            <person name="Kasson L.R."/>
            <person name="Stajich J.E."/>
        </authorList>
    </citation>
    <scope>NUCLEOTIDE SEQUENCE [LARGE SCALE GENOMIC DNA]</scope>
    <source>
        <strain evidence="4 5">NRRL 64653</strain>
    </source>
</reference>
<dbReference type="EMBL" id="JAZAVJ010000316">
    <property type="protein sequence ID" value="KAK7398667.1"/>
    <property type="molecule type" value="Genomic_DNA"/>
</dbReference>
<name>A0ABR1GK57_9HYPO</name>
<keyword evidence="2" id="KW-0677">Repeat</keyword>
<keyword evidence="5" id="KW-1185">Reference proteome</keyword>
<dbReference type="InterPro" id="IPR002110">
    <property type="entry name" value="Ankyrin_rpt"/>
</dbReference>
<organism evidence="4 5">
    <name type="scientific">Neonectria punicea</name>
    <dbReference type="NCBI Taxonomy" id="979145"/>
    <lineage>
        <taxon>Eukaryota</taxon>
        <taxon>Fungi</taxon>
        <taxon>Dikarya</taxon>
        <taxon>Ascomycota</taxon>
        <taxon>Pezizomycotina</taxon>
        <taxon>Sordariomycetes</taxon>
        <taxon>Hypocreomycetidae</taxon>
        <taxon>Hypocreales</taxon>
        <taxon>Nectriaceae</taxon>
        <taxon>Neonectria</taxon>
    </lineage>
</organism>
<proteinExistence type="inferred from homology"/>
<dbReference type="Pfam" id="PF12796">
    <property type="entry name" value="Ank_2"/>
    <property type="match status" value="1"/>
</dbReference>
<protein>
    <submittedName>
        <fullName evidence="4">Uncharacterized protein</fullName>
    </submittedName>
</protein>
<evidence type="ECO:0000256" key="1">
    <source>
        <dbReference type="ARBA" id="ARBA00005949"/>
    </source>
</evidence>
<evidence type="ECO:0000256" key="2">
    <source>
        <dbReference type="ARBA" id="ARBA00022737"/>
    </source>
</evidence>
<dbReference type="InterPro" id="IPR051573">
    <property type="entry name" value="Ankyrin-SOCS_box_domain"/>
</dbReference>
<sequence length="257" mass="28483">MIPLQLALDHTSFGRVELIVDALQLASNDIESVKETEERVLLYSSIFPLKDFQPDESDGPAYVPQDGTHLFITPLHLAAYSGKDDVVKLLSAFLDVNVHRKYDKATPLFLSLINRHLSTAKLLLERGASLHGAFCANGLHAAARQGFLDEILSFIQDYHVEPDVEDGDGATPVMYALYLPEEQALETISLLFSLGAKADVQIGDYFWTYADLARAMGKEGLASWLESRVSSSYAYTFEFVQAVHDINQAVQDMKIGL</sequence>